<feature type="chain" id="PRO_5046760883" evidence="2">
    <location>
        <begin position="31"/>
        <end position="185"/>
    </location>
</feature>
<evidence type="ECO:0000259" key="3">
    <source>
        <dbReference type="PROSITE" id="PS51841"/>
    </source>
</evidence>
<dbReference type="Proteomes" id="UP000828924">
    <property type="component" value="Chromosome"/>
</dbReference>
<keyword evidence="2" id="KW-0732">Signal</keyword>
<dbReference type="Gene3D" id="2.60.40.1260">
    <property type="entry name" value="Lamin Tail domain"/>
    <property type="match status" value="1"/>
</dbReference>
<dbReference type="InterPro" id="IPR001322">
    <property type="entry name" value="Lamin_tail_dom"/>
</dbReference>
<evidence type="ECO:0000313" key="5">
    <source>
        <dbReference type="Proteomes" id="UP000828924"/>
    </source>
</evidence>
<reference evidence="4 5" key="1">
    <citation type="submission" date="2021-03" db="EMBL/GenBank/DDBJ databases">
        <title>Complete genome of Streptomyces formicae strain 1H-GS9 (DSM 100524).</title>
        <authorList>
            <person name="Atanasov K.E."/>
            <person name="Altabella T."/>
            <person name="Ferrer A."/>
        </authorList>
    </citation>
    <scope>NUCLEOTIDE SEQUENCE [LARGE SCALE GENOMIC DNA]</scope>
    <source>
        <strain evidence="4 5">1H-GS9</strain>
    </source>
</reference>
<keyword evidence="5" id="KW-1185">Reference proteome</keyword>
<protein>
    <submittedName>
        <fullName evidence="4">Lamin tail domain-containing protein</fullName>
    </submittedName>
</protein>
<dbReference type="EMBL" id="CP071872">
    <property type="protein sequence ID" value="UNM13088.1"/>
    <property type="molecule type" value="Genomic_DNA"/>
</dbReference>
<proteinExistence type="predicted"/>
<feature type="region of interest" description="Disordered" evidence="1">
    <location>
        <begin position="145"/>
        <end position="185"/>
    </location>
</feature>
<dbReference type="Pfam" id="PF00932">
    <property type="entry name" value="LTD"/>
    <property type="match status" value="1"/>
</dbReference>
<organism evidence="4 5">
    <name type="scientific">Streptomyces formicae</name>
    <dbReference type="NCBI Taxonomy" id="1616117"/>
    <lineage>
        <taxon>Bacteria</taxon>
        <taxon>Bacillati</taxon>
        <taxon>Actinomycetota</taxon>
        <taxon>Actinomycetes</taxon>
        <taxon>Kitasatosporales</taxon>
        <taxon>Streptomycetaceae</taxon>
        <taxon>Streptomyces</taxon>
    </lineage>
</organism>
<accession>A0ABY3WTH8</accession>
<evidence type="ECO:0000313" key="4">
    <source>
        <dbReference type="EMBL" id="UNM13088.1"/>
    </source>
</evidence>
<feature type="domain" description="LTD" evidence="3">
    <location>
        <begin position="17"/>
        <end position="153"/>
    </location>
</feature>
<dbReference type="SUPFAM" id="SSF74853">
    <property type="entry name" value="Lamin A/C globular tail domain"/>
    <property type="match status" value="1"/>
</dbReference>
<dbReference type="PROSITE" id="PS51841">
    <property type="entry name" value="LTD"/>
    <property type="match status" value="1"/>
</dbReference>
<name>A0ABY3WTH8_9ACTN</name>
<evidence type="ECO:0000256" key="2">
    <source>
        <dbReference type="SAM" id="SignalP"/>
    </source>
</evidence>
<gene>
    <name evidence="4" type="ORF">J4032_17700</name>
</gene>
<sequence length="185" mass="21173">MPVSRHIRRLVATALAAGAVVTASALPAGAHDGNGRHDRDRYGVVVGGVQHSTPGRDARSNRSLNAEWVEVHNTGRHSVDLRGWTLTDSDGNRYRFRNVRLDGRSSVRVHTGHGRDTRHDVYQDRGYQVWDRRDTATLRDDRGRVVDEDSWGRDRGFDGDRRDRDRDHDRDRGFDGDRDRGDRRR</sequence>
<evidence type="ECO:0000256" key="1">
    <source>
        <dbReference type="SAM" id="MobiDB-lite"/>
    </source>
</evidence>
<dbReference type="InterPro" id="IPR036415">
    <property type="entry name" value="Lamin_tail_dom_sf"/>
</dbReference>
<dbReference type="RefSeq" id="WP_242331812.1">
    <property type="nucleotide sequence ID" value="NZ_CP071872.1"/>
</dbReference>
<feature type="signal peptide" evidence="2">
    <location>
        <begin position="1"/>
        <end position="30"/>
    </location>
</feature>